<dbReference type="InterPro" id="IPR003591">
    <property type="entry name" value="Leu-rich_rpt_typical-subtyp"/>
</dbReference>
<proteinExistence type="predicted"/>
<dbReference type="eggNOG" id="COG4886">
    <property type="taxonomic scope" value="Bacteria"/>
</dbReference>
<dbReference type="Proteomes" id="UP000005824">
    <property type="component" value="Unassembled WGS sequence"/>
</dbReference>
<dbReference type="InterPro" id="IPR032675">
    <property type="entry name" value="LRR_dom_sf"/>
</dbReference>
<evidence type="ECO:0000256" key="1">
    <source>
        <dbReference type="ARBA" id="ARBA00022614"/>
    </source>
</evidence>
<protein>
    <recommendedName>
        <fullName evidence="5">Leucine-rich repeat protein</fullName>
    </recommendedName>
</protein>
<dbReference type="InParanoid" id="B4CUV6"/>
<gene>
    <name evidence="3" type="ORF">CfE428DRAFT_0469</name>
</gene>
<dbReference type="Pfam" id="PF13855">
    <property type="entry name" value="LRR_8"/>
    <property type="match status" value="2"/>
</dbReference>
<dbReference type="SMART" id="SM00369">
    <property type="entry name" value="LRR_TYP"/>
    <property type="match status" value="6"/>
</dbReference>
<accession>B4CUV6</accession>
<dbReference type="PANTHER" id="PTHR48051:SF1">
    <property type="entry name" value="RAS SUPPRESSOR PROTEIN 1"/>
    <property type="match status" value="1"/>
</dbReference>
<dbReference type="EMBL" id="ABVL01000001">
    <property type="protein sequence ID" value="EDY22344.1"/>
    <property type="molecule type" value="Genomic_DNA"/>
</dbReference>
<dbReference type="Gene3D" id="2.30.320.10">
    <property type="entry name" value="YwqG-like"/>
    <property type="match status" value="1"/>
</dbReference>
<dbReference type="Pfam" id="PF09234">
    <property type="entry name" value="DUF1963"/>
    <property type="match status" value="1"/>
</dbReference>
<keyword evidence="2" id="KW-0677">Repeat</keyword>
<dbReference type="InterPro" id="IPR035948">
    <property type="entry name" value="YwqG-like_sf"/>
</dbReference>
<evidence type="ECO:0000313" key="4">
    <source>
        <dbReference type="Proteomes" id="UP000005824"/>
    </source>
</evidence>
<dbReference type="Gene3D" id="3.80.10.10">
    <property type="entry name" value="Ribonuclease Inhibitor"/>
    <property type="match status" value="1"/>
</dbReference>
<dbReference type="PANTHER" id="PTHR48051">
    <property type="match status" value="1"/>
</dbReference>
<evidence type="ECO:0000313" key="3">
    <source>
        <dbReference type="EMBL" id="EDY22344.1"/>
    </source>
</evidence>
<name>B4CUV6_9BACT</name>
<dbReference type="PROSITE" id="PS51450">
    <property type="entry name" value="LRR"/>
    <property type="match status" value="2"/>
</dbReference>
<dbReference type="SUPFAM" id="SSF103032">
    <property type="entry name" value="Hypothetical protein YwqG"/>
    <property type="match status" value="1"/>
</dbReference>
<dbReference type="GO" id="GO:0005737">
    <property type="term" value="C:cytoplasm"/>
    <property type="evidence" value="ECO:0007669"/>
    <property type="project" value="TreeGrafter"/>
</dbReference>
<dbReference type="SUPFAM" id="SSF52058">
    <property type="entry name" value="L domain-like"/>
    <property type="match status" value="1"/>
</dbReference>
<keyword evidence="4" id="KW-1185">Reference proteome</keyword>
<evidence type="ECO:0008006" key="5">
    <source>
        <dbReference type="Google" id="ProtNLM"/>
    </source>
</evidence>
<dbReference type="AlphaFoldDB" id="B4CUV6"/>
<sequence>MPLYCDEELKRQPEFQDLEEALRTPEMVVRLRIYRHTDPAALARVAELKNLQSLSISLADVSQLLPRLDKMKNLQILHLQACNIPTFPESILSLSNLRSLSIGNSSLGALPEKISGLDKLEELSLSQNSLERIPQSIGRLTQLQRLGLSYNKLEELPESLGNLGALVWLFLDVNRLRQVPESIGELARLKSLSLNCNDLRTIPESICRLTSLERLSIERNPLESLPGCLSTMGIETISIEAEKRPLFMDWTYQPSDQPPRIALTDMKLFVEPASPFHAPLLAATESYGAGEFAPLILGLAREAVRIDSTVPDDYSRPGNSRLGGFPDLSDSELFPRDEEGRYWIFLAQLNLEDLASLNTYLPRAGLLSFFIESTESLKARVLFFEGDVRELKTIRHAGGEAMTDDTDDYTQSPYGVKFQRFVSLPHCPPEEMESGEAPDTYEKIRELSKGGDHYINGYTFTQHESPQEQAANELRGKPEEWVPLLQLGWDDKVGFCFWDAGTVTFTIHREDLRRGDFSRVHASLETS</sequence>
<reference evidence="3 4" key="1">
    <citation type="journal article" date="2011" name="J. Bacteriol.">
        <title>Genome sequence of Chthoniobacter flavus Ellin428, an aerobic heterotrophic soil bacterium.</title>
        <authorList>
            <person name="Kant R."/>
            <person name="van Passel M.W."/>
            <person name="Palva A."/>
            <person name="Lucas S."/>
            <person name="Lapidus A."/>
            <person name="Glavina Del Rio T."/>
            <person name="Dalin E."/>
            <person name="Tice H."/>
            <person name="Bruce D."/>
            <person name="Goodwin L."/>
            <person name="Pitluck S."/>
            <person name="Larimer F.W."/>
            <person name="Land M.L."/>
            <person name="Hauser L."/>
            <person name="Sangwan P."/>
            <person name="de Vos W.M."/>
            <person name="Janssen P.H."/>
            <person name="Smidt H."/>
        </authorList>
    </citation>
    <scope>NUCLEOTIDE SEQUENCE [LARGE SCALE GENOMIC DNA]</scope>
    <source>
        <strain evidence="3 4">Ellin428</strain>
    </source>
</reference>
<dbReference type="InterPro" id="IPR015315">
    <property type="entry name" value="DUF1963"/>
</dbReference>
<keyword evidence="1" id="KW-0433">Leucine-rich repeat</keyword>
<dbReference type="SMART" id="SM00364">
    <property type="entry name" value="LRR_BAC"/>
    <property type="match status" value="6"/>
</dbReference>
<organism evidence="3 4">
    <name type="scientific">Chthoniobacter flavus Ellin428</name>
    <dbReference type="NCBI Taxonomy" id="497964"/>
    <lineage>
        <taxon>Bacteria</taxon>
        <taxon>Pseudomonadati</taxon>
        <taxon>Verrucomicrobiota</taxon>
        <taxon>Spartobacteria</taxon>
        <taxon>Chthoniobacterales</taxon>
        <taxon>Chthoniobacteraceae</taxon>
        <taxon>Chthoniobacter</taxon>
    </lineage>
</organism>
<dbReference type="STRING" id="497964.CfE428DRAFT_0469"/>
<dbReference type="InterPro" id="IPR001611">
    <property type="entry name" value="Leu-rich_rpt"/>
</dbReference>
<dbReference type="eggNOG" id="COG3878">
    <property type="taxonomic scope" value="Bacteria"/>
</dbReference>
<comment type="caution">
    <text evidence="3">The sequence shown here is derived from an EMBL/GenBank/DDBJ whole genome shotgun (WGS) entry which is preliminary data.</text>
</comment>
<dbReference type="InterPro" id="IPR050216">
    <property type="entry name" value="LRR_domain-containing"/>
</dbReference>
<evidence type="ECO:0000256" key="2">
    <source>
        <dbReference type="ARBA" id="ARBA00022737"/>
    </source>
</evidence>